<accession>A0A1I1BYS5</accession>
<dbReference type="InterPro" id="IPR025637">
    <property type="entry name" value="DUF4333"/>
</dbReference>
<keyword evidence="4" id="KW-1185">Reference proteome</keyword>
<evidence type="ECO:0000259" key="2">
    <source>
        <dbReference type="Pfam" id="PF14230"/>
    </source>
</evidence>
<sequence length="97" mass="10252">MTATATPGTTTSTDRSSSVPGTSVTKVFDAEAMQKSVREILTEEYLVEDLRSVTCPSGKRVEVDSTFECTAQIGGESKAVPITVTSEKGDYQVGMPA</sequence>
<proteinExistence type="predicted"/>
<dbReference type="Pfam" id="PF14230">
    <property type="entry name" value="DUF4333"/>
    <property type="match status" value="1"/>
</dbReference>
<organism evidence="3 4">
    <name type="scientific">Amycolatopsis marina</name>
    <dbReference type="NCBI Taxonomy" id="490629"/>
    <lineage>
        <taxon>Bacteria</taxon>
        <taxon>Bacillati</taxon>
        <taxon>Actinomycetota</taxon>
        <taxon>Actinomycetes</taxon>
        <taxon>Pseudonocardiales</taxon>
        <taxon>Pseudonocardiaceae</taxon>
        <taxon>Amycolatopsis</taxon>
    </lineage>
</organism>
<evidence type="ECO:0000313" key="4">
    <source>
        <dbReference type="Proteomes" id="UP000243799"/>
    </source>
</evidence>
<protein>
    <recommendedName>
        <fullName evidence="2">DUF4333 domain-containing protein</fullName>
    </recommendedName>
</protein>
<dbReference type="AlphaFoldDB" id="A0A1I1BYS5"/>
<dbReference type="EMBL" id="FOKG01000018">
    <property type="protein sequence ID" value="SFB54972.1"/>
    <property type="molecule type" value="Genomic_DNA"/>
</dbReference>
<reference evidence="4" key="1">
    <citation type="submission" date="2016-10" db="EMBL/GenBank/DDBJ databases">
        <authorList>
            <person name="Varghese N."/>
            <person name="Submissions S."/>
        </authorList>
    </citation>
    <scope>NUCLEOTIDE SEQUENCE [LARGE SCALE GENOMIC DNA]</scope>
    <source>
        <strain evidence="4">CGMCC 4.3568</strain>
    </source>
</reference>
<evidence type="ECO:0000313" key="3">
    <source>
        <dbReference type="EMBL" id="SFB54972.1"/>
    </source>
</evidence>
<name>A0A1I1BYS5_9PSEU</name>
<dbReference type="STRING" id="490629.SAMN05216266_118109"/>
<dbReference type="RefSeq" id="WP_177242782.1">
    <property type="nucleotide sequence ID" value="NZ_FOKG01000018.1"/>
</dbReference>
<evidence type="ECO:0000256" key="1">
    <source>
        <dbReference type="SAM" id="MobiDB-lite"/>
    </source>
</evidence>
<feature type="compositionally biased region" description="Low complexity" evidence="1">
    <location>
        <begin position="1"/>
        <end position="18"/>
    </location>
</feature>
<feature type="domain" description="DUF4333" evidence="2">
    <location>
        <begin position="18"/>
        <end position="89"/>
    </location>
</feature>
<gene>
    <name evidence="3" type="ORF">SAMN05216266_118109</name>
</gene>
<feature type="region of interest" description="Disordered" evidence="1">
    <location>
        <begin position="1"/>
        <end position="22"/>
    </location>
</feature>
<dbReference type="Proteomes" id="UP000243799">
    <property type="component" value="Unassembled WGS sequence"/>
</dbReference>